<dbReference type="AlphaFoldDB" id="A0AAW2DYT9"/>
<proteinExistence type="predicted"/>
<gene>
    <name evidence="1" type="ORF">SO802_001170</name>
</gene>
<evidence type="ECO:0000313" key="2">
    <source>
        <dbReference type="Proteomes" id="UP001459277"/>
    </source>
</evidence>
<evidence type="ECO:0000313" key="1">
    <source>
        <dbReference type="EMBL" id="KAL0014101.1"/>
    </source>
</evidence>
<dbReference type="Proteomes" id="UP001459277">
    <property type="component" value="Unassembled WGS sequence"/>
</dbReference>
<organism evidence="1 2">
    <name type="scientific">Lithocarpus litseifolius</name>
    <dbReference type="NCBI Taxonomy" id="425828"/>
    <lineage>
        <taxon>Eukaryota</taxon>
        <taxon>Viridiplantae</taxon>
        <taxon>Streptophyta</taxon>
        <taxon>Embryophyta</taxon>
        <taxon>Tracheophyta</taxon>
        <taxon>Spermatophyta</taxon>
        <taxon>Magnoliopsida</taxon>
        <taxon>eudicotyledons</taxon>
        <taxon>Gunneridae</taxon>
        <taxon>Pentapetalae</taxon>
        <taxon>rosids</taxon>
        <taxon>fabids</taxon>
        <taxon>Fagales</taxon>
        <taxon>Fagaceae</taxon>
        <taxon>Lithocarpus</taxon>
    </lineage>
</organism>
<accession>A0AAW2DYT9</accession>
<sequence length="112" mass="12595">MASPLPFKVQVAMNPDGPSPRRVQIFNFLRLVTLPSKFGCGMDNYFQFEAKPSGASDHTLKTFEGSVYEQFFPTQTSWPVTCRLVGPNSQRYVPPAVAKFTWPLNEVYSTSL</sequence>
<comment type="caution">
    <text evidence="1">The sequence shown here is derived from an EMBL/GenBank/DDBJ whole genome shotgun (WGS) entry which is preliminary data.</text>
</comment>
<name>A0AAW2DYT9_9ROSI</name>
<protein>
    <submittedName>
        <fullName evidence="1">Uncharacterized protein</fullName>
    </submittedName>
</protein>
<reference evidence="1 2" key="1">
    <citation type="submission" date="2024-01" db="EMBL/GenBank/DDBJ databases">
        <title>A telomere-to-telomere, gap-free genome of sweet tea (Lithocarpus litseifolius).</title>
        <authorList>
            <person name="Zhou J."/>
        </authorList>
    </citation>
    <scope>NUCLEOTIDE SEQUENCE [LARGE SCALE GENOMIC DNA]</scope>
    <source>
        <strain evidence="1">Zhou-2022a</strain>
        <tissue evidence="1">Leaf</tissue>
    </source>
</reference>
<dbReference type="EMBL" id="JAZDWU010000001">
    <property type="protein sequence ID" value="KAL0014101.1"/>
    <property type="molecule type" value="Genomic_DNA"/>
</dbReference>
<keyword evidence="2" id="KW-1185">Reference proteome</keyword>